<evidence type="ECO:0000313" key="1">
    <source>
        <dbReference type="EMBL" id="KAA8998758.1"/>
    </source>
</evidence>
<gene>
    <name evidence="1" type="ORF">F4V43_16135</name>
</gene>
<dbReference type="RefSeq" id="WP_150459288.1">
    <property type="nucleotide sequence ID" value="NZ_VYKK01000026.1"/>
</dbReference>
<proteinExistence type="predicted"/>
<name>A0A5J5FYC4_9BACL</name>
<protein>
    <submittedName>
        <fullName evidence="1">Uncharacterized protein</fullName>
    </submittedName>
</protein>
<dbReference type="AlphaFoldDB" id="A0A5J5FYC4"/>
<reference evidence="1 2" key="1">
    <citation type="submission" date="2019-09" db="EMBL/GenBank/DDBJ databases">
        <title>Bacillus ochoae sp. nov., Paenibacillus whitsoniae sp. nov., Paenibacillus spiritus sp. nov. Isolated from the Mars Exploration Rover during spacecraft assembly.</title>
        <authorList>
            <person name="Seuylemezian A."/>
            <person name="Vaishampayan P."/>
        </authorList>
    </citation>
    <scope>NUCLEOTIDE SEQUENCE [LARGE SCALE GENOMIC DNA]</scope>
    <source>
        <strain evidence="1 2">MER_111</strain>
    </source>
</reference>
<sequence>MEEDWIELPETVRLNGETLVFTGPIRLSSRFKGYAVLDWRRKFDDPDLEKLPAVWLAAETPEQEYLIRKYEVVLGTVADL</sequence>
<dbReference type="EMBL" id="VYKK01000026">
    <property type="protein sequence ID" value="KAA8998758.1"/>
    <property type="molecule type" value="Genomic_DNA"/>
</dbReference>
<dbReference type="Proteomes" id="UP000367750">
    <property type="component" value="Unassembled WGS sequence"/>
</dbReference>
<keyword evidence="2" id="KW-1185">Reference proteome</keyword>
<dbReference type="OrthoDB" id="2112465at2"/>
<evidence type="ECO:0000313" key="2">
    <source>
        <dbReference type="Proteomes" id="UP000367750"/>
    </source>
</evidence>
<comment type="caution">
    <text evidence="1">The sequence shown here is derived from an EMBL/GenBank/DDBJ whole genome shotgun (WGS) entry which is preliminary data.</text>
</comment>
<accession>A0A5J5FYC4</accession>
<organism evidence="1 2">
    <name type="scientific">Paenibacillus spiritus</name>
    <dbReference type="NCBI Taxonomy" id="2496557"/>
    <lineage>
        <taxon>Bacteria</taxon>
        <taxon>Bacillati</taxon>
        <taxon>Bacillota</taxon>
        <taxon>Bacilli</taxon>
        <taxon>Bacillales</taxon>
        <taxon>Paenibacillaceae</taxon>
        <taxon>Paenibacillus</taxon>
    </lineage>
</organism>